<keyword evidence="3" id="KW-1133">Transmembrane helix</keyword>
<evidence type="ECO:0000313" key="4">
    <source>
        <dbReference type="EMBL" id="OZG51572.1"/>
    </source>
</evidence>
<evidence type="ECO:0000256" key="3">
    <source>
        <dbReference type="SAM" id="Phobius"/>
    </source>
</evidence>
<dbReference type="EMBL" id="MWWR01000007">
    <property type="protein sequence ID" value="OZG51572.1"/>
    <property type="molecule type" value="Genomic_DNA"/>
</dbReference>
<proteinExistence type="predicted"/>
<dbReference type="Proteomes" id="UP000216725">
    <property type="component" value="Unassembled WGS sequence"/>
</dbReference>
<evidence type="ECO:0000256" key="2">
    <source>
        <dbReference type="SAM" id="MobiDB-lite"/>
    </source>
</evidence>
<accession>A0A261EXI9</accession>
<reference evidence="4 5" key="1">
    <citation type="journal article" date="2017" name="BMC Genomics">
        <title>Comparative genomic and phylogenomic analyses of the Bifidobacteriaceae family.</title>
        <authorList>
            <person name="Lugli G.A."/>
            <person name="Milani C."/>
            <person name="Turroni F."/>
            <person name="Duranti S."/>
            <person name="Mancabelli L."/>
            <person name="Mangifesta M."/>
            <person name="Ferrario C."/>
            <person name="Modesto M."/>
            <person name="Mattarelli P."/>
            <person name="Jiri K."/>
            <person name="van Sinderen D."/>
            <person name="Ventura M."/>
        </authorList>
    </citation>
    <scope>NUCLEOTIDE SEQUENCE [LARGE SCALE GENOMIC DNA]</scope>
    <source>
        <strain evidence="4 5">DSM 24742</strain>
    </source>
</reference>
<feature type="compositionally biased region" description="Polar residues" evidence="2">
    <location>
        <begin position="88"/>
        <end position="98"/>
    </location>
</feature>
<evidence type="ECO:0000313" key="5">
    <source>
        <dbReference type="Proteomes" id="UP000216725"/>
    </source>
</evidence>
<protein>
    <submittedName>
        <fullName evidence="4">Uncharacterized protein</fullName>
    </submittedName>
</protein>
<feature type="coiled-coil region" evidence="1">
    <location>
        <begin position="262"/>
        <end position="313"/>
    </location>
</feature>
<organism evidence="4 5">
    <name type="scientific">Pseudoscardovia radai</name>
    <dbReference type="NCBI Taxonomy" id="987066"/>
    <lineage>
        <taxon>Bacteria</taxon>
        <taxon>Bacillati</taxon>
        <taxon>Actinomycetota</taxon>
        <taxon>Actinomycetes</taxon>
        <taxon>Bifidobacteriales</taxon>
        <taxon>Bifidobacteriaceae</taxon>
        <taxon>Pseudoscardovia</taxon>
    </lineage>
</organism>
<feature type="compositionally biased region" description="Basic and acidic residues" evidence="2">
    <location>
        <begin position="72"/>
        <end position="82"/>
    </location>
</feature>
<comment type="caution">
    <text evidence="4">The sequence shown here is derived from an EMBL/GenBank/DDBJ whole genome shotgun (WGS) entry which is preliminary data.</text>
</comment>
<dbReference type="AlphaFoldDB" id="A0A261EXI9"/>
<dbReference type="OrthoDB" id="9991915at2"/>
<feature type="transmembrane region" description="Helical" evidence="3">
    <location>
        <begin position="341"/>
        <end position="361"/>
    </location>
</feature>
<name>A0A261EXI9_9BIFI</name>
<keyword evidence="1" id="KW-0175">Coiled coil</keyword>
<keyword evidence="5" id="KW-1185">Reference proteome</keyword>
<feature type="region of interest" description="Disordered" evidence="2">
    <location>
        <begin position="1"/>
        <end position="100"/>
    </location>
</feature>
<dbReference type="RefSeq" id="WP_094660790.1">
    <property type="nucleotide sequence ID" value="NZ_MWWR01000007.1"/>
</dbReference>
<keyword evidence="3" id="KW-0812">Transmembrane</keyword>
<gene>
    <name evidence="4" type="ORF">PSRA_0969</name>
</gene>
<feature type="coiled-coil region" evidence="1">
    <location>
        <begin position="108"/>
        <end position="142"/>
    </location>
</feature>
<sequence>MSRTTDPSAGRGDRTAWAEDAASDANASHGAASSNPRRNWGAANGFTAVSNGEAAGAPVAEPSRRSVANRESSNRERWKDGADVSPVTPRQSEPSGPSQYMVAYDDAVKEYKRINSEYQNGIKRAESALNRAKKDHAAAVSAAQKLADDEKAKYEAPIGKFARATLYIDAIAYGRLLFSFIPNATATRILGAHDAMRDSLSYPNTIAGTYSAKLAARACGSDDAAEQRFIEVTSGNDILLIQFNEKDEQNARLFASNIVTAAQNLESARRNHEERMANFQDNVQRVSADISTIRQAERDLADAKADTHDLEAARTRVDFARAAVPTLELEARRHRERRKKLINAAVIAAIVVVVVLAIVIMRSLG</sequence>
<evidence type="ECO:0000256" key="1">
    <source>
        <dbReference type="SAM" id="Coils"/>
    </source>
</evidence>
<feature type="compositionally biased region" description="Low complexity" evidence="2">
    <location>
        <begin position="18"/>
        <end position="35"/>
    </location>
</feature>
<keyword evidence="3" id="KW-0472">Membrane</keyword>